<protein>
    <submittedName>
        <fullName evidence="2">Uncharacterized protein</fullName>
    </submittedName>
</protein>
<dbReference type="Proteomes" id="UP000000753">
    <property type="component" value="Chromosome"/>
</dbReference>
<feature type="transmembrane region" description="Helical" evidence="1">
    <location>
        <begin position="33"/>
        <end position="58"/>
    </location>
</feature>
<keyword evidence="1" id="KW-0812">Transmembrane</keyword>
<keyword evidence="1" id="KW-1133">Transmembrane helix</keyword>
<dbReference type="KEGG" id="swp:swp_1417"/>
<name>B8CKM7_SHEPW</name>
<proteinExistence type="predicted"/>
<dbReference type="eggNOG" id="ENOG5032X0D">
    <property type="taxonomic scope" value="Bacteria"/>
</dbReference>
<keyword evidence="1" id="KW-0472">Membrane</keyword>
<dbReference type="EMBL" id="CP000472">
    <property type="protein sequence ID" value="ACJ28203.1"/>
    <property type="molecule type" value="Genomic_DNA"/>
</dbReference>
<evidence type="ECO:0000256" key="1">
    <source>
        <dbReference type="SAM" id="Phobius"/>
    </source>
</evidence>
<reference evidence="2 3" key="1">
    <citation type="journal article" date="2008" name="PLoS ONE">
        <title>Environmental adaptation: genomic analysis of the piezotolerant and psychrotolerant deep-sea iron reducing bacterium Shewanella piezotolerans WP3.</title>
        <authorList>
            <person name="Wang F."/>
            <person name="Wang J."/>
            <person name="Jian H."/>
            <person name="Zhang B."/>
            <person name="Li S."/>
            <person name="Wang F."/>
            <person name="Zeng X."/>
            <person name="Gao L."/>
            <person name="Bartlett D.H."/>
            <person name="Yu J."/>
            <person name="Hu S."/>
            <person name="Xiao X."/>
        </authorList>
    </citation>
    <scope>NUCLEOTIDE SEQUENCE [LARGE SCALE GENOMIC DNA]</scope>
    <source>
        <strain evidence="3">WP3 / JCM 13877</strain>
    </source>
</reference>
<dbReference type="STRING" id="225849.swp_1417"/>
<organism evidence="2 3">
    <name type="scientific">Shewanella piezotolerans (strain WP3 / JCM 13877)</name>
    <dbReference type="NCBI Taxonomy" id="225849"/>
    <lineage>
        <taxon>Bacteria</taxon>
        <taxon>Pseudomonadati</taxon>
        <taxon>Pseudomonadota</taxon>
        <taxon>Gammaproteobacteria</taxon>
        <taxon>Alteromonadales</taxon>
        <taxon>Shewanellaceae</taxon>
        <taxon>Shewanella</taxon>
    </lineage>
</organism>
<evidence type="ECO:0000313" key="2">
    <source>
        <dbReference type="EMBL" id="ACJ28203.1"/>
    </source>
</evidence>
<dbReference type="HOGENOM" id="CLU_2261909_0_0_6"/>
<evidence type="ECO:0000313" key="3">
    <source>
        <dbReference type="Proteomes" id="UP000000753"/>
    </source>
</evidence>
<dbReference type="AlphaFoldDB" id="B8CKM7"/>
<keyword evidence="3" id="KW-1185">Reference proteome</keyword>
<gene>
    <name evidence="2" type="ordered locus">swp_1417</name>
</gene>
<accession>B8CKM7</accession>
<feature type="transmembrane region" description="Helical" evidence="1">
    <location>
        <begin position="70"/>
        <end position="93"/>
    </location>
</feature>
<sequence>MAILLQLLLKLTIAAEHAIANYFKDKPGKAPKFYRAFCTWLILFGSKFIMLEAINLVFGDSINFTGPVDGIVAFFALVFGILIAEFIVSKIYFSLEDKPKDTA</sequence>